<dbReference type="Gene3D" id="3.90.1300.10">
    <property type="entry name" value="Amidase signature (AS) domain"/>
    <property type="match status" value="1"/>
</dbReference>
<dbReference type="SUPFAM" id="SSF75304">
    <property type="entry name" value="Amidase signature (AS) enzymes"/>
    <property type="match status" value="1"/>
</dbReference>
<dbReference type="EMBL" id="PQXJ01000061">
    <property type="protein sequence ID" value="TGO66441.1"/>
    <property type="molecule type" value="Genomic_DNA"/>
</dbReference>
<keyword evidence="2" id="KW-1185">Reference proteome</keyword>
<proteinExistence type="predicted"/>
<gene>
    <name evidence="1" type="ORF">BOTNAR_0061g00060</name>
</gene>
<evidence type="ECO:0000313" key="1">
    <source>
        <dbReference type="EMBL" id="TGO66441.1"/>
    </source>
</evidence>
<dbReference type="InterPro" id="IPR036928">
    <property type="entry name" value="AS_sf"/>
</dbReference>
<sequence>MISTAPKIILLDIAKFLDDERAAGYIRGPLHGIPVTVKDSICTDFYYAAQDPVGTVPLGCSQTNGCPFGFTVVALANEEHKIL</sequence>
<protein>
    <submittedName>
        <fullName evidence="1">Uncharacterized protein</fullName>
    </submittedName>
</protein>
<organism evidence="1 2">
    <name type="scientific">Botryotinia narcissicola</name>
    <dbReference type="NCBI Taxonomy" id="278944"/>
    <lineage>
        <taxon>Eukaryota</taxon>
        <taxon>Fungi</taxon>
        <taxon>Dikarya</taxon>
        <taxon>Ascomycota</taxon>
        <taxon>Pezizomycotina</taxon>
        <taxon>Leotiomycetes</taxon>
        <taxon>Helotiales</taxon>
        <taxon>Sclerotiniaceae</taxon>
        <taxon>Botryotinia</taxon>
    </lineage>
</organism>
<dbReference type="OrthoDB" id="3559501at2759"/>
<reference evidence="1 2" key="1">
    <citation type="submission" date="2017-12" db="EMBL/GenBank/DDBJ databases">
        <title>Comparative genomics of Botrytis spp.</title>
        <authorList>
            <person name="Valero-Jimenez C.A."/>
            <person name="Tapia P."/>
            <person name="Veloso J."/>
            <person name="Silva-Moreno E."/>
            <person name="Staats M."/>
            <person name="Valdes J.H."/>
            <person name="Van Kan J.A.L."/>
        </authorList>
    </citation>
    <scope>NUCLEOTIDE SEQUENCE [LARGE SCALE GENOMIC DNA]</scope>
    <source>
        <strain evidence="1 2">MUCL2120</strain>
    </source>
</reference>
<dbReference type="STRING" id="278944.A0A4Z1IYE3"/>
<evidence type="ECO:0000313" key="2">
    <source>
        <dbReference type="Proteomes" id="UP000297452"/>
    </source>
</evidence>
<dbReference type="AlphaFoldDB" id="A0A4Z1IYE3"/>
<accession>A0A4Z1IYE3</accession>
<comment type="caution">
    <text evidence="1">The sequence shown here is derived from an EMBL/GenBank/DDBJ whole genome shotgun (WGS) entry which is preliminary data.</text>
</comment>
<dbReference type="Proteomes" id="UP000297452">
    <property type="component" value="Unassembled WGS sequence"/>
</dbReference>
<name>A0A4Z1IYE3_9HELO</name>